<accession>A0ABN3UB97</accession>
<name>A0ABN3UB97_9ACTN</name>
<dbReference type="RefSeq" id="WP_344451831.1">
    <property type="nucleotide sequence ID" value="NZ_BAAATZ010000013.1"/>
</dbReference>
<dbReference type="Proteomes" id="UP001501842">
    <property type="component" value="Unassembled WGS sequence"/>
</dbReference>
<comment type="caution">
    <text evidence="2">The sequence shown here is derived from an EMBL/GenBank/DDBJ whole genome shotgun (WGS) entry which is preliminary data.</text>
</comment>
<evidence type="ECO:0000256" key="1">
    <source>
        <dbReference type="SAM" id="MobiDB-lite"/>
    </source>
</evidence>
<protein>
    <submittedName>
        <fullName evidence="2">Uncharacterized protein</fullName>
    </submittedName>
</protein>
<organism evidence="2 3">
    <name type="scientific">Actinocorallia aurantiaca</name>
    <dbReference type="NCBI Taxonomy" id="46204"/>
    <lineage>
        <taxon>Bacteria</taxon>
        <taxon>Bacillati</taxon>
        <taxon>Actinomycetota</taxon>
        <taxon>Actinomycetes</taxon>
        <taxon>Streptosporangiales</taxon>
        <taxon>Thermomonosporaceae</taxon>
        <taxon>Actinocorallia</taxon>
    </lineage>
</organism>
<feature type="compositionally biased region" description="Basic and acidic residues" evidence="1">
    <location>
        <begin position="25"/>
        <end position="38"/>
    </location>
</feature>
<proteinExistence type="predicted"/>
<evidence type="ECO:0000313" key="3">
    <source>
        <dbReference type="Proteomes" id="UP001501842"/>
    </source>
</evidence>
<dbReference type="EMBL" id="BAAATZ010000013">
    <property type="protein sequence ID" value="GAA2728880.1"/>
    <property type="molecule type" value="Genomic_DNA"/>
</dbReference>
<reference evidence="2 3" key="1">
    <citation type="journal article" date="2019" name="Int. J. Syst. Evol. Microbiol.">
        <title>The Global Catalogue of Microorganisms (GCM) 10K type strain sequencing project: providing services to taxonomists for standard genome sequencing and annotation.</title>
        <authorList>
            <consortium name="The Broad Institute Genomics Platform"/>
            <consortium name="The Broad Institute Genome Sequencing Center for Infectious Disease"/>
            <person name="Wu L."/>
            <person name="Ma J."/>
        </authorList>
    </citation>
    <scope>NUCLEOTIDE SEQUENCE [LARGE SCALE GENOMIC DNA]</scope>
    <source>
        <strain evidence="2 3">JCM 8201</strain>
    </source>
</reference>
<gene>
    <name evidence="2" type="ORF">GCM10010439_38090</name>
</gene>
<feature type="region of interest" description="Disordered" evidence="1">
    <location>
        <begin position="23"/>
        <end position="45"/>
    </location>
</feature>
<keyword evidence="3" id="KW-1185">Reference proteome</keyword>
<evidence type="ECO:0000313" key="2">
    <source>
        <dbReference type="EMBL" id="GAA2728880.1"/>
    </source>
</evidence>
<sequence>MLVEGATVLVELEEMVVRTSWDSPSWREKTGEQRDRIARASVRGL</sequence>